<dbReference type="Pfam" id="PF01594">
    <property type="entry name" value="AI-2E_transport"/>
    <property type="match status" value="1"/>
</dbReference>
<dbReference type="InterPro" id="IPR002549">
    <property type="entry name" value="AI-2E-like"/>
</dbReference>
<evidence type="ECO:0000256" key="3">
    <source>
        <dbReference type="ARBA" id="ARBA00022448"/>
    </source>
</evidence>
<keyword evidence="5 8" id="KW-0812">Transmembrane</keyword>
<reference evidence="9 10" key="1">
    <citation type="submission" date="2018-08" db="EMBL/GenBank/DDBJ databases">
        <title>A genome reference for cultivated species of the human gut microbiota.</title>
        <authorList>
            <person name="Zou Y."/>
            <person name="Xue W."/>
            <person name="Luo G."/>
        </authorList>
    </citation>
    <scope>NUCLEOTIDE SEQUENCE [LARGE SCALE GENOMIC DNA]</scope>
    <source>
        <strain evidence="9 10">TM10-1AC</strain>
    </source>
</reference>
<dbReference type="PANTHER" id="PTHR21716:SF53">
    <property type="entry name" value="PERMEASE PERM-RELATED"/>
    <property type="match status" value="1"/>
</dbReference>
<dbReference type="AlphaFoldDB" id="A0A374NHC5"/>
<evidence type="ECO:0000256" key="8">
    <source>
        <dbReference type="SAM" id="Phobius"/>
    </source>
</evidence>
<evidence type="ECO:0000256" key="6">
    <source>
        <dbReference type="ARBA" id="ARBA00022989"/>
    </source>
</evidence>
<comment type="subcellular location">
    <subcellularLocation>
        <location evidence="1">Cell membrane</location>
        <topology evidence="1">Multi-pass membrane protein</topology>
    </subcellularLocation>
</comment>
<accession>A0A374NHC5</accession>
<feature type="transmembrane region" description="Helical" evidence="8">
    <location>
        <begin position="94"/>
        <end position="118"/>
    </location>
</feature>
<dbReference type="GO" id="GO:0055085">
    <property type="term" value="P:transmembrane transport"/>
    <property type="evidence" value="ECO:0007669"/>
    <property type="project" value="TreeGrafter"/>
</dbReference>
<evidence type="ECO:0000256" key="4">
    <source>
        <dbReference type="ARBA" id="ARBA00022475"/>
    </source>
</evidence>
<evidence type="ECO:0000313" key="10">
    <source>
        <dbReference type="Proteomes" id="UP000262524"/>
    </source>
</evidence>
<keyword evidence="4" id="KW-1003">Cell membrane</keyword>
<gene>
    <name evidence="9" type="ORF">DXD91_10820</name>
</gene>
<dbReference type="Proteomes" id="UP000262524">
    <property type="component" value="Unassembled WGS sequence"/>
</dbReference>
<feature type="transmembrane region" description="Helical" evidence="8">
    <location>
        <begin position="26"/>
        <end position="43"/>
    </location>
</feature>
<evidence type="ECO:0000313" key="9">
    <source>
        <dbReference type="EMBL" id="RGI84507.1"/>
    </source>
</evidence>
<name>A0A374NHC5_9FIRM</name>
<evidence type="ECO:0000256" key="7">
    <source>
        <dbReference type="ARBA" id="ARBA00023136"/>
    </source>
</evidence>
<feature type="transmembrane region" description="Helical" evidence="8">
    <location>
        <begin position="55"/>
        <end position="73"/>
    </location>
</feature>
<organism evidence="9 10">
    <name type="scientific">Anaerobutyricum hallii</name>
    <dbReference type="NCBI Taxonomy" id="39488"/>
    <lineage>
        <taxon>Bacteria</taxon>
        <taxon>Bacillati</taxon>
        <taxon>Bacillota</taxon>
        <taxon>Clostridia</taxon>
        <taxon>Lachnospirales</taxon>
        <taxon>Lachnospiraceae</taxon>
        <taxon>Anaerobutyricum</taxon>
    </lineage>
</organism>
<comment type="caution">
    <text evidence="9">The sequence shown here is derived from an EMBL/GenBank/DDBJ whole genome shotgun (WGS) entry which is preliminary data.</text>
</comment>
<evidence type="ECO:0000256" key="5">
    <source>
        <dbReference type="ARBA" id="ARBA00022692"/>
    </source>
</evidence>
<feature type="transmembrane region" description="Helical" evidence="8">
    <location>
        <begin position="279"/>
        <end position="306"/>
    </location>
</feature>
<dbReference type="PANTHER" id="PTHR21716">
    <property type="entry name" value="TRANSMEMBRANE PROTEIN"/>
    <property type="match status" value="1"/>
</dbReference>
<comment type="similarity">
    <text evidence="2">Belongs to the autoinducer-2 exporter (AI-2E) (TC 2.A.86) family.</text>
</comment>
<keyword evidence="3" id="KW-0813">Transport</keyword>
<feature type="transmembrane region" description="Helical" evidence="8">
    <location>
        <begin position="352"/>
        <end position="377"/>
    </location>
</feature>
<protein>
    <submittedName>
        <fullName evidence="9">AI-2E family transporter</fullName>
    </submittedName>
</protein>
<sequence>MNSKIVNVIKKGELIFLMEKETKKSLLLITFGVVLFALLMHFSEVIKILQRGVSLTLPIMVGLILAFVLNVPMKMFERIFTKLKKKYPQLKKMPVTSLSLFATLACIVLLIGIVYTMFVPGLVASVRSIYNVFMENMPKWLSWLRSNGMDTAWISREVTSWDFNKLLTQITGNVGNVGNALGKVVDATTSAFGVAMNVMMGFIIAIYVLLSKVSLTRQCKKMIYAHLSKNHADKICYISSLVNETYSKFFSGQCIEAVILGLLIFIAFTVFRLPYANLIAVLTAILSFIPYIGAFASCFIGALLIVMVDPWKGLLSIVVYQVVQFIENQFIYPRVVGGSVGLAPLWTLSAALIGGNLFGAIGMIFAIPVTAVLYVLLKDDANRRLQRKKIDI</sequence>
<keyword evidence="6 8" id="KW-1133">Transmembrane helix</keyword>
<evidence type="ECO:0000256" key="1">
    <source>
        <dbReference type="ARBA" id="ARBA00004651"/>
    </source>
</evidence>
<proteinExistence type="inferred from homology"/>
<feature type="transmembrane region" description="Helical" evidence="8">
    <location>
        <begin position="254"/>
        <end position="273"/>
    </location>
</feature>
<feature type="transmembrane region" description="Helical" evidence="8">
    <location>
        <begin position="191"/>
        <end position="210"/>
    </location>
</feature>
<dbReference type="EMBL" id="QSOE01000078">
    <property type="protein sequence ID" value="RGI84507.1"/>
    <property type="molecule type" value="Genomic_DNA"/>
</dbReference>
<dbReference type="GO" id="GO:0005886">
    <property type="term" value="C:plasma membrane"/>
    <property type="evidence" value="ECO:0007669"/>
    <property type="project" value="UniProtKB-SubCell"/>
</dbReference>
<keyword evidence="7 8" id="KW-0472">Membrane</keyword>
<evidence type="ECO:0000256" key="2">
    <source>
        <dbReference type="ARBA" id="ARBA00009773"/>
    </source>
</evidence>